<dbReference type="VEuPathDB" id="VectorBase:ADIR000912"/>
<dbReference type="EnsemblMetazoa" id="ADIR000912-RA">
    <property type="protein sequence ID" value="ADIR000912-PA"/>
    <property type="gene ID" value="ADIR000912"/>
</dbReference>
<reference evidence="3" key="1">
    <citation type="submission" date="2013-03" db="EMBL/GenBank/DDBJ databases">
        <title>The Genome Sequence of Anopheles dirus WRAIR2.</title>
        <authorList>
            <consortium name="The Broad Institute Genomics Platform"/>
            <person name="Neafsey D.E."/>
            <person name="Walton C."/>
            <person name="Walker B."/>
            <person name="Young S.K."/>
            <person name="Zeng Q."/>
            <person name="Gargeya S."/>
            <person name="Fitzgerald M."/>
            <person name="Haas B."/>
            <person name="Abouelleil A."/>
            <person name="Allen A.W."/>
            <person name="Alvarado L."/>
            <person name="Arachchi H.M."/>
            <person name="Berlin A.M."/>
            <person name="Chapman S.B."/>
            <person name="Gainer-Dewar J."/>
            <person name="Goldberg J."/>
            <person name="Griggs A."/>
            <person name="Gujja S."/>
            <person name="Hansen M."/>
            <person name="Howarth C."/>
            <person name="Imamovic A."/>
            <person name="Ireland A."/>
            <person name="Larimer J."/>
            <person name="McCowan C."/>
            <person name="Murphy C."/>
            <person name="Pearson M."/>
            <person name="Poon T.W."/>
            <person name="Priest M."/>
            <person name="Roberts A."/>
            <person name="Saif S."/>
            <person name="Shea T."/>
            <person name="Sisk P."/>
            <person name="Sykes S."/>
            <person name="Wortman J."/>
            <person name="Nusbaum C."/>
            <person name="Birren B."/>
        </authorList>
    </citation>
    <scope>NUCLEOTIDE SEQUENCE [LARGE SCALE GENOMIC DNA]</scope>
    <source>
        <strain evidence="3">WRAIR2</strain>
    </source>
</reference>
<dbReference type="AlphaFoldDB" id="A0A182MZV7"/>
<evidence type="ECO:0000256" key="1">
    <source>
        <dbReference type="SAM" id="MobiDB-lite"/>
    </source>
</evidence>
<feature type="region of interest" description="Disordered" evidence="1">
    <location>
        <begin position="17"/>
        <end position="58"/>
    </location>
</feature>
<protein>
    <submittedName>
        <fullName evidence="2">Uncharacterized protein</fullName>
    </submittedName>
</protein>
<proteinExistence type="predicted"/>
<accession>A0A182MZV7</accession>
<reference evidence="2" key="2">
    <citation type="submission" date="2020-05" db="UniProtKB">
        <authorList>
            <consortium name="EnsemblMetazoa"/>
        </authorList>
    </citation>
    <scope>IDENTIFICATION</scope>
    <source>
        <strain evidence="2">WRAIR2</strain>
    </source>
</reference>
<sequence>MLCFRVDGCMCVAQKEERPPAVHQRLDKSTHPCSLQQQAGKQQNEKEKNKTAHMTTSV</sequence>
<dbReference type="Proteomes" id="UP000075884">
    <property type="component" value="Unassembled WGS sequence"/>
</dbReference>
<feature type="compositionally biased region" description="Basic and acidic residues" evidence="1">
    <location>
        <begin position="17"/>
        <end position="30"/>
    </location>
</feature>
<evidence type="ECO:0000313" key="3">
    <source>
        <dbReference type="Proteomes" id="UP000075884"/>
    </source>
</evidence>
<feature type="compositionally biased region" description="Polar residues" evidence="1">
    <location>
        <begin position="31"/>
        <end position="42"/>
    </location>
</feature>
<name>A0A182MZV7_9DIPT</name>
<keyword evidence="3" id="KW-1185">Reference proteome</keyword>
<organism evidence="2 3">
    <name type="scientific">Anopheles dirus</name>
    <dbReference type="NCBI Taxonomy" id="7168"/>
    <lineage>
        <taxon>Eukaryota</taxon>
        <taxon>Metazoa</taxon>
        <taxon>Ecdysozoa</taxon>
        <taxon>Arthropoda</taxon>
        <taxon>Hexapoda</taxon>
        <taxon>Insecta</taxon>
        <taxon>Pterygota</taxon>
        <taxon>Neoptera</taxon>
        <taxon>Endopterygota</taxon>
        <taxon>Diptera</taxon>
        <taxon>Nematocera</taxon>
        <taxon>Culicoidea</taxon>
        <taxon>Culicidae</taxon>
        <taxon>Anophelinae</taxon>
        <taxon>Anopheles</taxon>
    </lineage>
</organism>
<evidence type="ECO:0000313" key="2">
    <source>
        <dbReference type="EnsemblMetazoa" id="ADIR000912-PA"/>
    </source>
</evidence>